<gene>
    <name evidence="1" type="ORF">FB45DRAFT_895887</name>
</gene>
<feature type="non-terminal residue" evidence="1">
    <location>
        <position position="1"/>
    </location>
</feature>
<reference evidence="1" key="1">
    <citation type="submission" date="2023-03" db="EMBL/GenBank/DDBJ databases">
        <title>Massive genome expansion in bonnet fungi (Mycena s.s.) driven by repeated elements and novel gene families across ecological guilds.</title>
        <authorList>
            <consortium name="Lawrence Berkeley National Laboratory"/>
            <person name="Harder C.B."/>
            <person name="Miyauchi S."/>
            <person name="Viragh M."/>
            <person name="Kuo A."/>
            <person name="Thoen E."/>
            <person name="Andreopoulos B."/>
            <person name="Lu D."/>
            <person name="Skrede I."/>
            <person name="Drula E."/>
            <person name="Henrissat B."/>
            <person name="Morin E."/>
            <person name="Kohler A."/>
            <person name="Barry K."/>
            <person name="LaButti K."/>
            <person name="Morin E."/>
            <person name="Salamov A."/>
            <person name="Lipzen A."/>
            <person name="Mereny Z."/>
            <person name="Hegedus B."/>
            <person name="Baldrian P."/>
            <person name="Stursova M."/>
            <person name="Weitz H."/>
            <person name="Taylor A."/>
            <person name="Grigoriev I.V."/>
            <person name="Nagy L.G."/>
            <person name="Martin F."/>
            <person name="Kauserud H."/>
        </authorList>
    </citation>
    <scope>NUCLEOTIDE SEQUENCE</scope>
    <source>
        <strain evidence="1">9284</strain>
    </source>
</reference>
<dbReference type="AlphaFoldDB" id="A0AAD7CCD0"/>
<proteinExistence type="predicted"/>
<dbReference type="EMBL" id="JARKIF010000003">
    <property type="protein sequence ID" value="KAJ7643721.1"/>
    <property type="molecule type" value="Genomic_DNA"/>
</dbReference>
<organism evidence="1 2">
    <name type="scientific">Roridomyces roridus</name>
    <dbReference type="NCBI Taxonomy" id="1738132"/>
    <lineage>
        <taxon>Eukaryota</taxon>
        <taxon>Fungi</taxon>
        <taxon>Dikarya</taxon>
        <taxon>Basidiomycota</taxon>
        <taxon>Agaricomycotina</taxon>
        <taxon>Agaricomycetes</taxon>
        <taxon>Agaricomycetidae</taxon>
        <taxon>Agaricales</taxon>
        <taxon>Marasmiineae</taxon>
        <taxon>Mycenaceae</taxon>
        <taxon>Roridomyces</taxon>
    </lineage>
</organism>
<dbReference type="Proteomes" id="UP001221142">
    <property type="component" value="Unassembled WGS sequence"/>
</dbReference>
<protein>
    <submittedName>
        <fullName evidence="1">Uncharacterized protein</fullName>
    </submittedName>
</protein>
<evidence type="ECO:0000313" key="1">
    <source>
        <dbReference type="EMBL" id="KAJ7643721.1"/>
    </source>
</evidence>
<comment type="caution">
    <text evidence="1">The sequence shown here is derived from an EMBL/GenBank/DDBJ whole genome shotgun (WGS) entry which is preliminary data.</text>
</comment>
<name>A0AAD7CCD0_9AGAR</name>
<evidence type="ECO:0000313" key="2">
    <source>
        <dbReference type="Proteomes" id="UP001221142"/>
    </source>
</evidence>
<sequence>MPRRKNALKTKIAKQEPVPASLSETVVVQLNKETLLVLQAYVDHGTTLPSVSLKTSYRDIWTRTKRFGPMRKRLGGVLERVQSAAKGAPETFSDTALLALPSDSALQTFLVEQSTFVHGLVGELAQVLGQWSEWEKGSEEDLGRLKEEVERLNSKAGAGAQERRDLLVELTRAVPVISCISDVLNRVLEGLKNVQQELDRLEESSEVCFGPLLPRWKKISSSGIHFL</sequence>
<keyword evidence="2" id="KW-1185">Reference proteome</keyword>
<accession>A0AAD7CCD0</accession>